<feature type="compositionally biased region" description="Polar residues" evidence="1">
    <location>
        <begin position="266"/>
        <end position="278"/>
    </location>
</feature>
<feature type="compositionally biased region" description="Basic and acidic residues" evidence="1">
    <location>
        <begin position="439"/>
        <end position="458"/>
    </location>
</feature>
<dbReference type="Proteomes" id="UP000663846">
    <property type="component" value="Unassembled WGS sequence"/>
</dbReference>
<feature type="region of interest" description="Disordered" evidence="1">
    <location>
        <begin position="266"/>
        <end position="319"/>
    </location>
</feature>
<organism evidence="2 3">
    <name type="scientific">Rhizoctonia solani</name>
    <dbReference type="NCBI Taxonomy" id="456999"/>
    <lineage>
        <taxon>Eukaryota</taxon>
        <taxon>Fungi</taxon>
        <taxon>Dikarya</taxon>
        <taxon>Basidiomycota</taxon>
        <taxon>Agaricomycotina</taxon>
        <taxon>Agaricomycetes</taxon>
        <taxon>Cantharellales</taxon>
        <taxon>Ceratobasidiaceae</taxon>
        <taxon>Rhizoctonia</taxon>
    </lineage>
</organism>
<reference evidence="2" key="1">
    <citation type="submission" date="2021-01" db="EMBL/GenBank/DDBJ databases">
        <authorList>
            <person name="Kaushik A."/>
        </authorList>
    </citation>
    <scope>NUCLEOTIDE SEQUENCE</scope>
    <source>
        <strain evidence="2">AG1-1C</strain>
    </source>
</reference>
<dbReference type="AlphaFoldDB" id="A0A8H3A8B1"/>
<evidence type="ECO:0000256" key="1">
    <source>
        <dbReference type="SAM" id="MobiDB-lite"/>
    </source>
</evidence>
<evidence type="ECO:0000313" key="2">
    <source>
        <dbReference type="EMBL" id="CAE6406473.1"/>
    </source>
</evidence>
<accession>A0A8H3A8B1</accession>
<dbReference type="EMBL" id="CAJMWS010000309">
    <property type="protein sequence ID" value="CAE6406473.1"/>
    <property type="molecule type" value="Genomic_DNA"/>
</dbReference>
<feature type="compositionally biased region" description="Pro residues" evidence="1">
    <location>
        <begin position="380"/>
        <end position="396"/>
    </location>
</feature>
<gene>
    <name evidence="2" type="ORF">RDB_LOCUS62969</name>
</gene>
<feature type="compositionally biased region" description="Polar residues" evidence="1">
    <location>
        <begin position="208"/>
        <end position="228"/>
    </location>
</feature>
<protein>
    <submittedName>
        <fullName evidence="2">Uncharacterized protein</fullName>
    </submittedName>
</protein>
<feature type="region of interest" description="Disordered" evidence="1">
    <location>
        <begin position="425"/>
        <end position="458"/>
    </location>
</feature>
<feature type="region of interest" description="Disordered" evidence="1">
    <location>
        <begin position="380"/>
        <end position="402"/>
    </location>
</feature>
<name>A0A8H3A8B1_9AGAM</name>
<comment type="caution">
    <text evidence="2">The sequence shown here is derived from an EMBL/GenBank/DDBJ whole genome shotgun (WGS) entry which is preliminary data.</text>
</comment>
<evidence type="ECO:0000313" key="3">
    <source>
        <dbReference type="Proteomes" id="UP000663846"/>
    </source>
</evidence>
<sequence length="490" mass="53545">MFVHSSPAISLPRPPRRRPFHRFPVPAPDSRIVMALDANADRGREVVSYVRVGRGMVKVTKYESEQPKSPSDTISIKQASAKLSSTPLSVPLERAESTCHTSARWVYALRTRCVVIKRTSLEKRRHAFGPTGKIRTSRTGKHLSTILRCTHSYQWAVPGTQFALDRLSVPGSVRLEGPSYDKDSSYPKYTPRSSIKRGYRSELHISPPLTTSPGQAASHTSSNSLSWTADSEIDPTANAEMWSHITRLEDELVSRFGRVAVPQLSSLRNEKSSAPPTTGTGGKRDLSPAVPDELIAALQRDPPSTLRPSEKLKQRSFEPINLAEPPRRVHRAKSSPTLAFPLPPPRIPDWVNNTPLPTPPAGLVQGLAPSATMMRAKAGPPPPFAPPPNFPPPPAPSTRSRVLNTTDDSEAIAALYRVLSERASNPRVGIGKPSGGTPRPEEFGKNRKELGLELSPREAGRTKVFSTAKEIALEEDEWGRTPSASTTNAV</sequence>
<feature type="region of interest" description="Disordered" evidence="1">
    <location>
        <begin position="200"/>
        <end position="228"/>
    </location>
</feature>
<proteinExistence type="predicted"/>